<comment type="caution">
    <text evidence="1">The sequence shown here is derived from an EMBL/GenBank/DDBJ whole genome shotgun (WGS) entry which is preliminary data.</text>
</comment>
<proteinExistence type="predicted"/>
<reference evidence="1" key="1">
    <citation type="journal article" date="2019" name="bioRxiv">
        <title>The Genome of the Zebra Mussel, Dreissena polymorpha: A Resource for Invasive Species Research.</title>
        <authorList>
            <person name="McCartney M.A."/>
            <person name="Auch B."/>
            <person name="Kono T."/>
            <person name="Mallez S."/>
            <person name="Zhang Y."/>
            <person name="Obille A."/>
            <person name="Becker A."/>
            <person name="Abrahante J.E."/>
            <person name="Garbe J."/>
            <person name="Badalamenti J.P."/>
            <person name="Herman A."/>
            <person name="Mangelson H."/>
            <person name="Liachko I."/>
            <person name="Sullivan S."/>
            <person name="Sone E.D."/>
            <person name="Koren S."/>
            <person name="Silverstein K.A.T."/>
            <person name="Beckman K.B."/>
            <person name="Gohl D.M."/>
        </authorList>
    </citation>
    <scope>NUCLEOTIDE SEQUENCE</scope>
    <source>
        <strain evidence="1">Duluth1</strain>
        <tissue evidence="1">Whole animal</tissue>
    </source>
</reference>
<sequence length="116" mass="13382">MDLNGCAFHWAQAVLRKVKDVGLQTTCERREGVHDLIIKLLALPFLLGPHIPRAFDCLRDKAEGNTVQMRSLFEYVENQWIESTLWSESEWSVYKQTVRTNNDTEGKLIIILHIAT</sequence>
<evidence type="ECO:0000313" key="1">
    <source>
        <dbReference type="EMBL" id="KAH3801867.1"/>
    </source>
</evidence>
<dbReference type="AlphaFoldDB" id="A0A9D4FP11"/>
<evidence type="ECO:0000313" key="2">
    <source>
        <dbReference type="Proteomes" id="UP000828390"/>
    </source>
</evidence>
<gene>
    <name evidence="1" type="ORF">DPMN_155529</name>
</gene>
<name>A0A9D4FP11_DREPO</name>
<keyword evidence="2" id="KW-1185">Reference proteome</keyword>
<organism evidence="1 2">
    <name type="scientific">Dreissena polymorpha</name>
    <name type="common">Zebra mussel</name>
    <name type="synonym">Mytilus polymorpha</name>
    <dbReference type="NCBI Taxonomy" id="45954"/>
    <lineage>
        <taxon>Eukaryota</taxon>
        <taxon>Metazoa</taxon>
        <taxon>Spiralia</taxon>
        <taxon>Lophotrochozoa</taxon>
        <taxon>Mollusca</taxon>
        <taxon>Bivalvia</taxon>
        <taxon>Autobranchia</taxon>
        <taxon>Heteroconchia</taxon>
        <taxon>Euheterodonta</taxon>
        <taxon>Imparidentia</taxon>
        <taxon>Neoheterodontei</taxon>
        <taxon>Myida</taxon>
        <taxon>Dreissenoidea</taxon>
        <taxon>Dreissenidae</taxon>
        <taxon>Dreissena</taxon>
    </lineage>
</organism>
<accession>A0A9D4FP11</accession>
<reference evidence="1" key="2">
    <citation type="submission" date="2020-11" db="EMBL/GenBank/DDBJ databases">
        <authorList>
            <person name="McCartney M.A."/>
            <person name="Auch B."/>
            <person name="Kono T."/>
            <person name="Mallez S."/>
            <person name="Becker A."/>
            <person name="Gohl D.M."/>
            <person name="Silverstein K.A.T."/>
            <person name="Koren S."/>
            <person name="Bechman K.B."/>
            <person name="Herman A."/>
            <person name="Abrahante J.E."/>
            <person name="Garbe J."/>
        </authorList>
    </citation>
    <scope>NUCLEOTIDE SEQUENCE</scope>
    <source>
        <strain evidence="1">Duluth1</strain>
        <tissue evidence="1">Whole animal</tissue>
    </source>
</reference>
<protein>
    <submittedName>
        <fullName evidence="1">Uncharacterized protein</fullName>
    </submittedName>
</protein>
<dbReference type="Proteomes" id="UP000828390">
    <property type="component" value="Unassembled WGS sequence"/>
</dbReference>
<dbReference type="EMBL" id="JAIWYP010000007">
    <property type="protein sequence ID" value="KAH3801867.1"/>
    <property type="molecule type" value="Genomic_DNA"/>
</dbReference>